<dbReference type="EMBL" id="PDHS01000261">
    <property type="protein sequence ID" value="MQM31077.1"/>
    <property type="molecule type" value="Genomic_DNA"/>
</dbReference>
<gene>
    <name evidence="1" type="ORF">CRU78_11355</name>
</gene>
<accession>A0A6A7RU11</accession>
<protein>
    <submittedName>
        <fullName evidence="1">Uncharacterized protein</fullName>
    </submittedName>
</protein>
<sequence length="77" mass="8479">MTKREMLERLTVEAQRTLVPVAVSPPANPANLEAQRHKSEKLQRLRALAELEPPAHDCARRRAILAARAELEAGSGS</sequence>
<comment type="caution">
    <text evidence="1">The sequence shown here is derived from an EMBL/GenBank/DDBJ whole genome shotgun (WGS) entry which is preliminary data.</text>
</comment>
<dbReference type="AlphaFoldDB" id="A0A6A7RU11"/>
<reference evidence="1 2" key="1">
    <citation type="submission" date="2017-09" db="EMBL/GenBank/DDBJ databases">
        <title>Metagenomic Analysis Reveals Denitrifying Candidatus Accumulibacter and Flanking Population as a Source of N2O.</title>
        <authorList>
            <person name="Gao H."/>
            <person name="Mao Y."/>
            <person name="Zhao X."/>
            <person name="Liu W.-T."/>
            <person name="Zhang T."/>
            <person name="Wells G."/>
        </authorList>
    </citation>
    <scope>NUCLEOTIDE SEQUENCE [LARGE SCALE GENOMIC DNA]</scope>
    <source>
        <strain evidence="1">CANDO_2_IC</strain>
    </source>
</reference>
<evidence type="ECO:0000313" key="1">
    <source>
        <dbReference type="EMBL" id="MQM31077.1"/>
    </source>
</evidence>
<proteinExistence type="predicted"/>
<dbReference type="Proteomes" id="UP000342300">
    <property type="component" value="Unassembled WGS sequence"/>
</dbReference>
<organism evidence="1 2">
    <name type="scientific">Candidatus Accumulibacter phosphatis</name>
    <dbReference type="NCBI Taxonomy" id="327160"/>
    <lineage>
        <taxon>Bacteria</taxon>
        <taxon>Pseudomonadati</taxon>
        <taxon>Pseudomonadota</taxon>
        <taxon>Betaproteobacteria</taxon>
        <taxon>Candidatus Accumulibacter</taxon>
    </lineage>
</organism>
<evidence type="ECO:0000313" key="2">
    <source>
        <dbReference type="Proteomes" id="UP000342300"/>
    </source>
</evidence>
<name>A0A6A7RU11_9PROT</name>